<dbReference type="Pfam" id="PF00561">
    <property type="entry name" value="Abhydrolase_1"/>
    <property type="match status" value="1"/>
</dbReference>
<dbReference type="SUPFAM" id="SSF53474">
    <property type="entry name" value="alpha/beta-Hydrolases"/>
    <property type="match status" value="1"/>
</dbReference>
<dbReference type="GO" id="GO:0047372">
    <property type="term" value="F:monoacylglycerol lipase activity"/>
    <property type="evidence" value="ECO:0007669"/>
    <property type="project" value="TreeGrafter"/>
</dbReference>
<evidence type="ECO:0000259" key="1">
    <source>
        <dbReference type="Pfam" id="PF00561"/>
    </source>
</evidence>
<dbReference type="eggNOG" id="COG2267">
    <property type="taxonomic scope" value="Bacteria"/>
</dbReference>
<dbReference type="Proteomes" id="UP000002186">
    <property type="component" value="Chromosome"/>
</dbReference>
<reference evidence="4" key="1">
    <citation type="submission" date="2009-05" db="EMBL/GenBank/DDBJ databases">
        <title>Complete sequence of chromosome of Thauera sp. MZ1T.</title>
        <authorList>
            <consortium name="US DOE Joint Genome Institute"/>
            <person name="Lucas S."/>
            <person name="Copeland A."/>
            <person name="Lapidus A."/>
            <person name="Glavina del Rio T."/>
            <person name="Dalin E."/>
            <person name="Tice H."/>
            <person name="Bruce D."/>
            <person name="Goodwin L."/>
            <person name="Pitluck S."/>
            <person name="Sims D."/>
            <person name="Brettin T."/>
            <person name="Detter J.C."/>
            <person name="Han C."/>
            <person name="Larimer F."/>
            <person name="Land M."/>
            <person name="Hauser L."/>
            <person name="Kyrpides N."/>
            <person name="Mikhailova N."/>
            <person name="Sayler G.S."/>
        </authorList>
    </citation>
    <scope>NUCLEOTIDE SEQUENCE [LARGE SCALE GENOMIC DNA]</scope>
    <source>
        <strain evidence="4">MZ1T</strain>
    </source>
</reference>
<dbReference type="STRING" id="85643.Tmz1t_0437"/>
<accession>A0A5C7SG65</accession>
<dbReference type="Proteomes" id="UP000321192">
    <property type="component" value="Unassembled WGS sequence"/>
</dbReference>
<dbReference type="AlphaFoldDB" id="C4ZIS9"/>
<dbReference type="EMBL" id="SSFD01000231">
    <property type="protein sequence ID" value="TXH82854.1"/>
    <property type="molecule type" value="Genomic_DNA"/>
</dbReference>
<dbReference type="GO" id="GO:0046464">
    <property type="term" value="P:acylglycerol catabolic process"/>
    <property type="evidence" value="ECO:0007669"/>
    <property type="project" value="TreeGrafter"/>
</dbReference>
<dbReference type="InterPro" id="IPR029058">
    <property type="entry name" value="AB_hydrolase_fold"/>
</dbReference>
<dbReference type="GO" id="GO:0016020">
    <property type="term" value="C:membrane"/>
    <property type="evidence" value="ECO:0007669"/>
    <property type="project" value="TreeGrafter"/>
</dbReference>
<dbReference type="InterPro" id="IPR050266">
    <property type="entry name" value="AB_hydrolase_sf"/>
</dbReference>
<keyword evidence="2" id="KW-0378">Hydrolase</keyword>
<evidence type="ECO:0000313" key="5">
    <source>
        <dbReference type="Proteomes" id="UP000321192"/>
    </source>
</evidence>
<dbReference type="PANTHER" id="PTHR43798:SF33">
    <property type="entry name" value="HYDROLASE, PUTATIVE (AFU_ORTHOLOGUE AFUA_2G14860)-RELATED"/>
    <property type="match status" value="1"/>
</dbReference>
<evidence type="ECO:0000313" key="2">
    <source>
        <dbReference type="EMBL" id="ACK53216.1"/>
    </source>
</evidence>
<dbReference type="OrthoDB" id="149912at2"/>
<sequence length="300" mass="33896">MPARMHYTVLEPSSTERVAIRGLEYNVRRWGPADAPKVFLLHGWMDTSATFQFVVDALRHDWQLIAPDWRGYGETTWLHRPYWFPDYYADLEALLAHYAPAGPVRLVGHSMGANIAGIYAGLRPQRVARLAMLDFIGLKAPADVDAPQQLGRWLDAQLAPPPARIYADRAALAERLRAVNPRLTPARAEFLCRHLGRVRADGQVEIAGDPWHKIPSPAVYRIEDAMACWRRVRAPVLMLVSAEGYVHDRFGDEPEELQRRIDCFADARVVTVADCGHNLQHDQPEVVAAELEAFLDREIP</sequence>
<dbReference type="Gene3D" id="3.40.50.1820">
    <property type="entry name" value="alpha/beta hydrolase"/>
    <property type="match status" value="1"/>
</dbReference>
<protein>
    <submittedName>
        <fullName evidence="2 3">Alpha/beta hydrolase</fullName>
    </submittedName>
</protein>
<dbReference type="InterPro" id="IPR000073">
    <property type="entry name" value="AB_hydrolase_1"/>
</dbReference>
<dbReference type="PANTHER" id="PTHR43798">
    <property type="entry name" value="MONOACYLGLYCEROL LIPASE"/>
    <property type="match status" value="1"/>
</dbReference>
<feature type="domain" description="AB hydrolase-1" evidence="1">
    <location>
        <begin position="38"/>
        <end position="283"/>
    </location>
</feature>
<reference evidence="2 4" key="2">
    <citation type="journal article" date="2012" name="Stand. Genomic Sci.">
        <title>Complete genome sequence of Thauera aminoaromatica strain MZ1T.</title>
        <authorList>
            <person name="Jiang K."/>
            <person name="Sanseverino J."/>
            <person name="Chauhan A."/>
            <person name="Lucas S."/>
            <person name="Copeland A."/>
            <person name="Lapidus A."/>
            <person name="Del Rio T.G."/>
            <person name="Dalin E."/>
            <person name="Tice H."/>
            <person name="Bruce D."/>
            <person name="Goodwin L."/>
            <person name="Pitluck S."/>
            <person name="Sims D."/>
            <person name="Brettin T."/>
            <person name="Detter J.C."/>
            <person name="Han C."/>
            <person name="Chang Y.J."/>
            <person name="Larimer F."/>
            <person name="Land M."/>
            <person name="Hauser L."/>
            <person name="Kyrpides N.C."/>
            <person name="Mikhailova N."/>
            <person name="Moser S."/>
            <person name="Jegier P."/>
            <person name="Close D."/>
            <person name="Debruyn J.M."/>
            <person name="Wang Y."/>
            <person name="Layton A.C."/>
            <person name="Allen M.S."/>
            <person name="Sayler G.S."/>
        </authorList>
    </citation>
    <scope>NUCLEOTIDE SEQUENCE [LARGE SCALE GENOMIC DNA]</scope>
    <source>
        <strain evidence="2 4">MZ1T</strain>
    </source>
</reference>
<dbReference type="EMBL" id="CP001281">
    <property type="protein sequence ID" value="ACK53216.1"/>
    <property type="molecule type" value="Genomic_DNA"/>
</dbReference>
<dbReference type="HOGENOM" id="CLU_020336_13_5_4"/>
<proteinExistence type="predicted"/>
<evidence type="ECO:0000313" key="4">
    <source>
        <dbReference type="Proteomes" id="UP000002186"/>
    </source>
</evidence>
<organism evidence="2 4">
    <name type="scientific">Thauera aminoaromatica</name>
    <dbReference type="NCBI Taxonomy" id="164330"/>
    <lineage>
        <taxon>Bacteria</taxon>
        <taxon>Pseudomonadati</taxon>
        <taxon>Pseudomonadota</taxon>
        <taxon>Betaproteobacteria</taxon>
        <taxon>Rhodocyclales</taxon>
        <taxon>Zoogloeaceae</taxon>
        <taxon>Thauera</taxon>
    </lineage>
</organism>
<name>C4ZIS9_THASP</name>
<dbReference type="PRINTS" id="PR00111">
    <property type="entry name" value="ABHYDROLASE"/>
</dbReference>
<dbReference type="KEGG" id="tmz:Tmz1t_0437"/>
<gene>
    <name evidence="2" type="ordered locus">Tmz1t_0437</name>
    <name evidence="3" type="ORF">E6Q80_14590</name>
</gene>
<keyword evidence="4" id="KW-1185">Reference proteome</keyword>
<accession>C4ZIS9</accession>
<evidence type="ECO:0000313" key="3">
    <source>
        <dbReference type="EMBL" id="TXH82854.1"/>
    </source>
</evidence>
<dbReference type="RefSeq" id="WP_012584447.1">
    <property type="nucleotide sequence ID" value="NC_011662.2"/>
</dbReference>
<reference evidence="3 5" key="3">
    <citation type="submission" date="2018-09" db="EMBL/GenBank/DDBJ databases">
        <title>Metagenome Assembled Genomes from an Advanced Water Purification Facility.</title>
        <authorList>
            <person name="Stamps B.W."/>
            <person name="Spear J.R."/>
        </authorList>
    </citation>
    <scope>NUCLEOTIDE SEQUENCE [LARGE SCALE GENOMIC DNA]</scope>
    <source>
        <strain evidence="3">Bin_27_1</strain>
    </source>
</reference>